<proteinExistence type="predicted"/>
<organism evidence="2">
    <name type="scientific">Lepeophtheirus salmonis</name>
    <name type="common">Salmon louse</name>
    <name type="synonym">Caligus salmonis</name>
    <dbReference type="NCBI Taxonomy" id="72036"/>
    <lineage>
        <taxon>Eukaryota</taxon>
        <taxon>Metazoa</taxon>
        <taxon>Ecdysozoa</taxon>
        <taxon>Arthropoda</taxon>
        <taxon>Crustacea</taxon>
        <taxon>Multicrustacea</taxon>
        <taxon>Hexanauplia</taxon>
        <taxon>Copepoda</taxon>
        <taxon>Siphonostomatoida</taxon>
        <taxon>Caligidae</taxon>
        <taxon>Lepeophtheirus</taxon>
    </lineage>
</organism>
<protein>
    <submittedName>
        <fullName evidence="2">Uncharacterized protein</fullName>
    </submittedName>
</protein>
<feature type="transmembrane region" description="Helical" evidence="1">
    <location>
        <begin position="20"/>
        <end position="43"/>
    </location>
</feature>
<sequence length="56" mass="6323">MYNKKVMSLTTNESSFISFFFNVSILTKSCHLAAYGSVFCFVFPRASSLVLKSLLF</sequence>
<dbReference type="AlphaFoldDB" id="A0A0K2T423"/>
<keyword evidence="1" id="KW-1133">Transmembrane helix</keyword>
<keyword evidence="1" id="KW-0472">Membrane</keyword>
<evidence type="ECO:0000256" key="1">
    <source>
        <dbReference type="SAM" id="Phobius"/>
    </source>
</evidence>
<dbReference type="EMBL" id="HACA01002840">
    <property type="protein sequence ID" value="CDW20201.1"/>
    <property type="molecule type" value="Transcribed_RNA"/>
</dbReference>
<name>A0A0K2T423_LEPSM</name>
<accession>A0A0K2T423</accession>
<keyword evidence="1" id="KW-0812">Transmembrane</keyword>
<evidence type="ECO:0000313" key="2">
    <source>
        <dbReference type="EMBL" id="CDW20201.1"/>
    </source>
</evidence>
<reference evidence="2" key="1">
    <citation type="submission" date="2014-05" db="EMBL/GenBank/DDBJ databases">
        <authorList>
            <person name="Chronopoulou M."/>
        </authorList>
    </citation>
    <scope>NUCLEOTIDE SEQUENCE</scope>
    <source>
        <tissue evidence="2">Whole organism</tissue>
    </source>
</reference>